<feature type="compositionally biased region" description="Low complexity" evidence="4">
    <location>
        <begin position="284"/>
        <end position="326"/>
    </location>
</feature>
<dbReference type="Proteomes" id="UP001360560">
    <property type="component" value="Unassembled WGS sequence"/>
</dbReference>
<dbReference type="GO" id="GO:0000976">
    <property type="term" value="F:transcription cis-regulatory region binding"/>
    <property type="evidence" value="ECO:0007669"/>
    <property type="project" value="TreeGrafter"/>
</dbReference>
<dbReference type="GO" id="GO:0016514">
    <property type="term" value="C:SWI/SNF complex"/>
    <property type="evidence" value="ECO:0007669"/>
    <property type="project" value="TreeGrafter"/>
</dbReference>
<dbReference type="SMART" id="SM00501">
    <property type="entry name" value="BRIGHT"/>
    <property type="match status" value="1"/>
</dbReference>
<dbReference type="Gene3D" id="1.10.150.60">
    <property type="entry name" value="ARID DNA-binding domain"/>
    <property type="match status" value="1"/>
</dbReference>
<name>A0AAV5QT78_9ASCO</name>
<dbReference type="GeneID" id="90075420"/>
<keyword evidence="7" id="KW-1185">Reference proteome</keyword>
<comment type="caution">
    <text evidence="6">The sequence shown here is derived from an EMBL/GenBank/DDBJ whole genome shotgun (WGS) entry which is preliminary data.</text>
</comment>
<dbReference type="RefSeq" id="XP_064854441.1">
    <property type="nucleotide sequence ID" value="XM_064998369.1"/>
</dbReference>
<sequence>MNIANNVDPKEMARFQQMIQRIKELQEQLRANDASGNKQANQLIYPELTQLSQQAQQFIRSHQQNNNANNTANTGTTNSNQQQPQQRQNTAPMAPSQTPNSISGQQHLPHQNMSSNIGNNSASLPTTPLSCNDSVSSAQPLEASAQNNQQNYQISDAQKKQNLQIQTDLFVKTLHDFLKAQNKQVNPNSFLIDNKPINLFLMYFLVNKMGGFQSITSNNQWEIVAMRLNLSSPNNPNHSRIALQLFNFYQEYIMQFDIYLKTPEGQKLLESNKKEKIMELHQRNQPQSQNQPSKPEPDQPQQNQLQAQSEPRQQQPQPSQVYPFPQNIQASPNGFQSMPPPSSVQTLSNPNTPQIPPNYNLRPPSSASNTNPSSPSASTANMTVDSMTEYSKEDPVFIRKYDPMVRSTSMHHAGLSVKKLLAIGDQFEPLKPNYLFPPETGNLDIHALTMSLQSYSLSEVNNVLNMLLVMTSDPRIDITISECQELLDRLSELGLSILDELVFDQLNKDNVKYDESIYEERSKKRKSWNSDSGINHRKKRIFKQESFIIDEVYKISPYDKYYFSSIDDEFVSYVSKHKDEKEVVITVDSFTGAEVPSENSSNSETVFEDHTEGKLAGEIHAFLNPNTFKRYARKRDIYRHDRLEKFKDHSFESHITKFKLPPYMDLLMLCNEEMDETFSEVNIRASEKYQIMLVDQITTISMIARNFSFIESNKSFLKDNRLFKRFVFSLLFACFAFDEFFVYSRRKLAITKDCLITLMNIGHSLRLDDFTDALLIVALTLQFGGSTSKDPSEINKNLLPEYIPSFEKYQCYAVDMFTKVLANSRENRLLIKCVLTGNYQRDVVQFKPLPSKNKRIEEDTEVDEDFDSIDNDAFFNNLGLPIGDESITDNLAYKLSEFYIKDMFKEATKPESCILVTKMFGYMMGVLPSSTYDTLAIEEKTPIIIQSLLSANLLVKMIPVHSGVSKNVSLEWITSHELVGGNLIRLGLMMTPIRAEKGKEFLPLIASRSLMTVNLLLEKVFQFIDMSVSLGKSDEEDCIQLAKLPRIVPTHDAILGTILSGNIDSSILKEVLKLASHSKKLNDSLLKFQDNKG</sequence>
<evidence type="ECO:0000313" key="6">
    <source>
        <dbReference type="EMBL" id="GMM37445.1"/>
    </source>
</evidence>
<dbReference type="Pfam" id="PF01388">
    <property type="entry name" value="ARID"/>
    <property type="match status" value="1"/>
</dbReference>
<reference evidence="6 7" key="1">
    <citation type="journal article" date="2023" name="Elife">
        <title>Identification of key yeast species and microbe-microbe interactions impacting larval growth of Drosophila in the wild.</title>
        <authorList>
            <person name="Mure A."/>
            <person name="Sugiura Y."/>
            <person name="Maeda R."/>
            <person name="Honda K."/>
            <person name="Sakurai N."/>
            <person name="Takahashi Y."/>
            <person name="Watada M."/>
            <person name="Katoh T."/>
            <person name="Gotoh A."/>
            <person name="Gotoh Y."/>
            <person name="Taniguchi I."/>
            <person name="Nakamura K."/>
            <person name="Hayashi T."/>
            <person name="Katayama T."/>
            <person name="Uemura T."/>
            <person name="Hattori Y."/>
        </authorList>
    </citation>
    <scope>NUCLEOTIDE SEQUENCE [LARGE SCALE GENOMIC DNA]</scope>
    <source>
        <strain evidence="6 7">SC-9</strain>
    </source>
</reference>
<evidence type="ECO:0000259" key="5">
    <source>
        <dbReference type="PROSITE" id="PS51011"/>
    </source>
</evidence>
<feature type="compositionally biased region" description="Polar residues" evidence="4">
    <location>
        <begin position="327"/>
        <end position="336"/>
    </location>
</feature>
<dbReference type="InterPro" id="IPR051232">
    <property type="entry name" value="ARID/SWI1_ChromRemod"/>
</dbReference>
<dbReference type="GO" id="GO:0006357">
    <property type="term" value="P:regulation of transcription by RNA polymerase II"/>
    <property type="evidence" value="ECO:0007669"/>
    <property type="project" value="TreeGrafter"/>
</dbReference>
<organism evidence="6 7">
    <name type="scientific">Saccharomycopsis crataegensis</name>
    <dbReference type="NCBI Taxonomy" id="43959"/>
    <lineage>
        <taxon>Eukaryota</taxon>
        <taxon>Fungi</taxon>
        <taxon>Dikarya</taxon>
        <taxon>Ascomycota</taxon>
        <taxon>Saccharomycotina</taxon>
        <taxon>Saccharomycetes</taxon>
        <taxon>Saccharomycopsidaceae</taxon>
        <taxon>Saccharomycopsis</taxon>
    </lineage>
</organism>
<feature type="region of interest" description="Disordered" evidence="4">
    <location>
        <begin position="65"/>
        <end position="150"/>
    </location>
</feature>
<feature type="region of interest" description="Disordered" evidence="4">
    <location>
        <begin position="280"/>
        <end position="381"/>
    </location>
</feature>
<accession>A0AAV5QT78</accession>
<evidence type="ECO:0000256" key="3">
    <source>
        <dbReference type="ARBA" id="ARBA00023242"/>
    </source>
</evidence>
<keyword evidence="1" id="KW-0805">Transcription regulation</keyword>
<dbReference type="InterPro" id="IPR036431">
    <property type="entry name" value="ARID_dom_sf"/>
</dbReference>
<evidence type="ECO:0000256" key="1">
    <source>
        <dbReference type="ARBA" id="ARBA00023015"/>
    </source>
</evidence>
<feature type="compositionally biased region" description="Polar residues" evidence="4">
    <location>
        <begin position="95"/>
        <end position="150"/>
    </location>
</feature>
<dbReference type="SUPFAM" id="SSF46774">
    <property type="entry name" value="ARID-like"/>
    <property type="match status" value="1"/>
</dbReference>
<evidence type="ECO:0000256" key="4">
    <source>
        <dbReference type="SAM" id="MobiDB-lite"/>
    </source>
</evidence>
<feature type="domain" description="ARID" evidence="5">
    <location>
        <begin position="164"/>
        <end position="261"/>
    </location>
</feature>
<gene>
    <name evidence="6" type="ORF">DASC09_047700</name>
</gene>
<feature type="compositionally biased region" description="Low complexity" evidence="4">
    <location>
        <begin position="363"/>
        <end position="381"/>
    </location>
</feature>
<dbReference type="PANTHER" id="PTHR13964:SF27">
    <property type="entry name" value="HAT-TRICK, ISOFORM D"/>
    <property type="match status" value="1"/>
</dbReference>
<dbReference type="AlphaFoldDB" id="A0AAV5QT78"/>
<feature type="compositionally biased region" description="Polar residues" evidence="4">
    <location>
        <begin position="343"/>
        <end position="352"/>
    </location>
</feature>
<protein>
    <submittedName>
        <fullName evidence="6">Swi1 protein</fullName>
    </submittedName>
</protein>
<proteinExistence type="predicted"/>
<feature type="compositionally biased region" description="Low complexity" evidence="4">
    <location>
        <begin position="65"/>
        <end position="91"/>
    </location>
</feature>
<keyword evidence="2" id="KW-0804">Transcription</keyword>
<dbReference type="SMART" id="SM01014">
    <property type="entry name" value="ARID"/>
    <property type="match status" value="1"/>
</dbReference>
<dbReference type="PROSITE" id="PS51011">
    <property type="entry name" value="ARID"/>
    <property type="match status" value="1"/>
</dbReference>
<keyword evidence="3" id="KW-0539">Nucleus</keyword>
<dbReference type="InterPro" id="IPR001606">
    <property type="entry name" value="ARID_dom"/>
</dbReference>
<dbReference type="EMBL" id="BTFZ01000011">
    <property type="protein sequence ID" value="GMM37445.1"/>
    <property type="molecule type" value="Genomic_DNA"/>
</dbReference>
<dbReference type="PANTHER" id="PTHR13964">
    <property type="entry name" value="RBP-RELATED"/>
    <property type="match status" value="1"/>
</dbReference>
<evidence type="ECO:0000313" key="7">
    <source>
        <dbReference type="Proteomes" id="UP001360560"/>
    </source>
</evidence>
<evidence type="ECO:0000256" key="2">
    <source>
        <dbReference type="ARBA" id="ARBA00023163"/>
    </source>
</evidence>